<protein>
    <submittedName>
        <fullName evidence="6">G2-like myb family transcription factor</fullName>
    </submittedName>
</protein>
<feature type="domain" description="HTH myb-type" evidence="5">
    <location>
        <begin position="149"/>
        <end position="209"/>
    </location>
</feature>
<dbReference type="Pfam" id="PF00249">
    <property type="entry name" value="Myb_DNA-binding"/>
    <property type="match status" value="1"/>
</dbReference>
<keyword evidence="3" id="KW-0539">Nucleus</keyword>
<evidence type="ECO:0000256" key="2">
    <source>
        <dbReference type="ARBA" id="ARBA00023163"/>
    </source>
</evidence>
<dbReference type="PANTHER" id="PTHR31499">
    <property type="entry name" value="MYB FAMILY TRANSCRIPTION FACTOR PHL11"/>
    <property type="match status" value="1"/>
</dbReference>
<dbReference type="Gene3D" id="1.10.10.60">
    <property type="entry name" value="Homeodomain-like"/>
    <property type="match status" value="1"/>
</dbReference>
<name>C1MHF4_MICPC</name>
<dbReference type="FunFam" id="1.10.10.60:FF:000007">
    <property type="entry name" value="Two-component response regulator"/>
    <property type="match status" value="1"/>
</dbReference>
<dbReference type="InterPro" id="IPR001005">
    <property type="entry name" value="SANT/Myb"/>
</dbReference>
<dbReference type="PANTHER" id="PTHR31499:SF79">
    <property type="entry name" value="HTH MYB-TYPE DOMAIN-CONTAINING PROTEIN"/>
    <property type="match status" value="1"/>
</dbReference>
<keyword evidence="7" id="KW-1185">Reference proteome</keyword>
<organism evidence="7">
    <name type="scientific">Micromonas pusilla (strain CCMP1545)</name>
    <name type="common">Picoplanktonic green alga</name>
    <dbReference type="NCBI Taxonomy" id="564608"/>
    <lineage>
        <taxon>Eukaryota</taxon>
        <taxon>Viridiplantae</taxon>
        <taxon>Chlorophyta</taxon>
        <taxon>Mamiellophyceae</taxon>
        <taxon>Mamiellales</taxon>
        <taxon>Mamiellaceae</taxon>
        <taxon>Micromonas</taxon>
    </lineage>
</organism>
<evidence type="ECO:0000259" key="5">
    <source>
        <dbReference type="PROSITE" id="PS51294"/>
    </source>
</evidence>
<feature type="region of interest" description="Disordered" evidence="4">
    <location>
        <begin position="205"/>
        <end position="275"/>
    </location>
</feature>
<dbReference type="InterPro" id="IPR046955">
    <property type="entry name" value="PHR1-like"/>
</dbReference>
<dbReference type="GeneID" id="9680330"/>
<dbReference type="EMBL" id="GG663735">
    <property type="protein sequence ID" value="EEH60197.1"/>
    <property type="molecule type" value="Genomic_DNA"/>
</dbReference>
<dbReference type="InterPro" id="IPR025756">
    <property type="entry name" value="Myb_CC_LHEQLE"/>
</dbReference>
<reference evidence="6 7" key="1">
    <citation type="journal article" date="2009" name="Science">
        <title>Green evolution and dynamic adaptations revealed by genomes of the marine picoeukaryotes Micromonas.</title>
        <authorList>
            <person name="Worden A.Z."/>
            <person name="Lee J.H."/>
            <person name="Mock T."/>
            <person name="Rouze P."/>
            <person name="Simmons M.P."/>
            <person name="Aerts A.L."/>
            <person name="Allen A.E."/>
            <person name="Cuvelier M.L."/>
            <person name="Derelle E."/>
            <person name="Everett M.V."/>
            <person name="Foulon E."/>
            <person name="Grimwood J."/>
            <person name="Gundlach H."/>
            <person name="Henrissat B."/>
            <person name="Napoli C."/>
            <person name="McDonald S.M."/>
            <person name="Parker M.S."/>
            <person name="Rombauts S."/>
            <person name="Salamov A."/>
            <person name="Von Dassow P."/>
            <person name="Badger J.H."/>
            <person name="Coutinho P.M."/>
            <person name="Demir E."/>
            <person name="Dubchak I."/>
            <person name="Gentemann C."/>
            <person name="Eikrem W."/>
            <person name="Gready J.E."/>
            <person name="John U."/>
            <person name="Lanier W."/>
            <person name="Lindquist E.A."/>
            <person name="Lucas S."/>
            <person name="Mayer K.F."/>
            <person name="Moreau H."/>
            <person name="Not F."/>
            <person name="Otillar R."/>
            <person name="Panaud O."/>
            <person name="Pangilinan J."/>
            <person name="Paulsen I."/>
            <person name="Piegu B."/>
            <person name="Poliakov A."/>
            <person name="Robbens S."/>
            <person name="Schmutz J."/>
            <person name="Toulza E."/>
            <person name="Wyss T."/>
            <person name="Zelensky A."/>
            <person name="Zhou K."/>
            <person name="Armbrust E.V."/>
            <person name="Bhattacharya D."/>
            <person name="Goodenough U.W."/>
            <person name="Van de Peer Y."/>
            <person name="Grigoriev I.V."/>
        </authorList>
    </citation>
    <scope>NUCLEOTIDE SEQUENCE [LARGE SCALE GENOMIC DNA]</scope>
    <source>
        <strain evidence="6 7">CCMP1545</strain>
    </source>
</reference>
<dbReference type="Proteomes" id="UP000001876">
    <property type="component" value="Unassembled WGS sequence"/>
</dbReference>
<feature type="region of interest" description="Disordered" evidence="4">
    <location>
        <begin position="25"/>
        <end position="49"/>
    </location>
</feature>
<keyword evidence="1" id="KW-0805">Transcription regulation</keyword>
<dbReference type="KEGG" id="mpp:MICPUCDRAFT_61323"/>
<keyword evidence="2" id="KW-0804">Transcription</keyword>
<evidence type="ECO:0000256" key="3">
    <source>
        <dbReference type="ARBA" id="ARBA00023242"/>
    </source>
</evidence>
<dbReference type="OrthoDB" id="551907at2759"/>
<dbReference type="AlphaFoldDB" id="C1MHF4"/>
<dbReference type="InterPro" id="IPR006447">
    <property type="entry name" value="Myb_dom_plants"/>
</dbReference>
<gene>
    <name evidence="6" type="ORF">MICPUCDRAFT_61323</name>
</gene>
<proteinExistence type="predicted"/>
<feature type="compositionally biased region" description="Basic and acidic residues" evidence="4">
    <location>
        <begin position="265"/>
        <end position="275"/>
    </location>
</feature>
<dbReference type="PROSITE" id="PS51294">
    <property type="entry name" value="HTH_MYB"/>
    <property type="match status" value="1"/>
</dbReference>
<dbReference type="GO" id="GO:0003677">
    <property type="term" value="F:DNA binding"/>
    <property type="evidence" value="ECO:0007669"/>
    <property type="project" value="InterPro"/>
</dbReference>
<dbReference type="NCBIfam" id="TIGR01557">
    <property type="entry name" value="myb_SHAQKYF"/>
    <property type="match status" value="1"/>
</dbReference>
<dbReference type="Pfam" id="PF14379">
    <property type="entry name" value="Myb_CC_LHEQLE"/>
    <property type="match status" value="1"/>
</dbReference>
<dbReference type="SUPFAM" id="SSF46689">
    <property type="entry name" value="Homeodomain-like"/>
    <property type="match status" value="1"/>
</dbReference>
<accession>C1MHF4</accession>
<dbReference type="InterPro" id="IPR009057">
    <property type="entry name" value="Homeodomain-like_sf"/>
</dbReference>
<sequence>MTRMSGIEDDSFSYSFLLISGQLRDPTRLTPRPQTSSAPLGAGGGAAAASGMNTSGTFWPSDLDLDLESSDFLDSLLLGGEMMTTQQQHHHAGDERLGHGPVPLGARAAGEDHDPRVVLAERDAGDGLLPRALADERREPVARAVVASNNNKQRLRWTPELHKMFVDAVKRLGGLDLATPKGIMQLMDVEGMSIQHVKSHLQKYRLQDSGGGASEFRVSPDASASGKRPRSEEDDAGGNGKDGNNSAGKTRRRPSAAERSAARLRAAEEKAREERDAARSMAAAAAAAAAAAVERQNVELALLTGDAAGARDALEMSSHHAASHVGGAYDDVLDLVAGPGESGDGDGAWGDVLHDHAIVGAAGDDVGLVDDVGSDPEAAAAMLKQLELQKKLHEHLMSQRRLQQQVEAHGVYLETILDQQKRRRGVE</sequence>
<dbReference type="STRING" id="564608.C1MHF4"/>
<evidence type="ECO:0000313" key="7">
    <source>
        <dbReference type="Proteomes" id="UP000001876"/>
    </source>
</evidence>
<evidence type="ECO:0000256" key="4">
    <source>
        <dbReference type="SAM" id="MobiDB-lite"/>
    </source>
</evidence>
<dbReference type="GO" id="GO:0003700">
    <property type="term" value="F:DNA-binding transcription factor activity"/>
    <property type="evidence" value="ECO:0007669"/>
    <property type="project" value="InterPro"/>
</dbReference>
<dbReference type="RefSeq" id="XP_003054945.1">
    <property type="nucleotide sequence ID" value="XM_003054899.1"/>
</dbReference>
<evidence type="ECO:0000256" key="1">
    <source>
        <dbReference type="ARBA" id="ARBA00023015"/>
    </source>
</evidence>
<evidence type="ECO:0000313" key="6">
    <source>
        <dbReference type="EMBL" id="EEH60197.1"/>
    </source>
</evidence>
<dbReference type="InterPro" id="IPR017930">
    <property type="entry name" value="Myb_dom"/>
</dbReference>
<dbReference type="eggNOG" id="ENOG502QXMH">
    <property type="taxonomic scope" value="Eukaryota"/>
</dbReference>